<dbReference type="Proteomes" id="UP000007517">
    <property type="component" value="Chromosome"/>
</dbReference>
<evidence type="ECO:0000256" key="2">
    <source>
        <dbReference type="ARBA" id="ARBA00022475"/>
    </source>
</evidence>
<dbReference type="HOGENOM" id="CLU_582244_0_0_11"/>
<feature type="transmembrane region" description="Helical" evidence="9">
    <location>
        <begin position="222"/>
        <end position="241"/>
    </location>
</feature>
<dbReference type="AlphaFoldDB" id="H6RUD2"/>
<accession>H6RUD2</accession>
<dbReference type="Gene3D" id="3.30.565.10">
    <property type="entry name" value="Histidine kinase-like ATPase, C-terminal domain"/>
    <property type="match status" value="1"/>
</dbReference>
<evidence type="ECO:0000256" key="1">
    <source>
        <dbReference type="ARBA" id="ARBA00004651"/>
    </source>
</evidence>
<dbReference type="InterPro" id="IPR005467">
    <property type="entry name" value="His_kinase_dom"/>
</dbReference>
<evidence type="ECO:0000313" key="12">
    <source>
        <dbReference type="Proteomes" id="UP000007517"/>
    </source>
</evidence>
<keyword evidence="6 9" id="KW-1133">Transmembrane helix</keyword>
<feature type="transmembrane region" description="Helical" evidence="9">
    <location>
        <begin position="77"/>
        <end position="102"/>
    </location>
</feature>
<organism evidence="11 12">
    <name type="scientific">Blastococcus saxobsidens (strain DD2)</name>
    <dbReference type="NCBI Taxonomy" id="1146883"/>
    <lineage>
        <taxon>Bacteria</taxon>
        <taxon>Bacillati</taxon>
        <taxon>Actinomycetota</taxon>
        <taxon>Actinomycetes</taxon>
        <taxon>Geodermatophilales</taxon>
        <taxon>Geodermatophilaceae</taxon>
        <taxon>Blastococcus</taxon>
    </lineage>
</organism>
<dbReference type="OrthoDB" id="144293at2"/>
<dbReference type="GO" id="GO:0000155">
    <property type="term" value="F:phosphorelay sensor kinase activity"/>
    <property type="evidence" value="ECO:0007669"/>
    <property type="project" value="InterPro"/>
</dbReference>
<sequence>MSTTRFEERPPAVALVAWTAAVAAVATVAVAVLPFVRFAYPAPALHVVLETTNALIALLVAYLIYGRYRESRRWQDLLLLLALCTVATANLVLTALPSAVALASGDELHRWQALLIRLVGTLVLTLAALAPAERRVRRWHAVSAAMSIAALVVVVSVAATLLADGLPPTVDPALALPDASRPRLVAHPVVLVAQAVGAVLYTVAAVAFTWRALRGGDELMRWVGAGCVLAAFSRVHYLLFPSLYSDFVYTGDLLRLGFFVFMLIGASREIRSYWAVRARAAVLEDRRRMARDLHDGLAQELTYIRAQAQRLAADQDVDIARRITAAAGRAADEARRAISALTRPVGEAFPAALERVVDELAHRHDIKIVTGLDQTTEVDPAVEEALLRIVSEAVHNGVRHGGASRIEVRLTAQPLQVSVRDDGRGFDASTRAAGGFGLTSMRERAQGVGAALDISSVPGEGTTVTVRWP</sequence>
<evidence type="ECO:0000313" key="11">
    <source>
        <dbReference type="EMBL" id="CCG01897.1"/>
    </source>
</evidence>
<keyword evidence="7" id="KW-0902">Two-component regulatory system</keyword>
<evidence type="ECO:0000256" key="7">
    <source>
        <dbReference type="ARBA" id="ARBA00023012"/>
    </source>
</evidence>
<proteinExistence type="predicted"/>
<name>H6RUD2_BLASD</name>
<feature type="transmembrane region" description="Helical" evidence="9">
    <location>
        <begin position="186"/>
        <end position="210"/>
    </location>
</feature>
<keyword evidence="5" id="KW-0418">Kinase</keyword>
<dbReference type="InterPro" id="IPR003594">
    <property type="entry name" value="HATPase_dom"/>
</dbReference>
<feature type="transmembrane region" description="Helical" evidence="9">
    <location>
        <begin position="42"/>
        <end position="65"/>
    </location>
</feature>
<dbReference type="InterPro" id="IPR011712">
    <property type="entry name" value="Sig_transdc_His_kin_sub3_dim/P"/>
</dbReference>
<evidence type="ECO:0000256" key="5">
    <source>
        <dbReference type="ARBA" id="ARBA00022777"/>
    </source>
</evidence>
<dbReference type="STRING" id="1146883.BLASA_0947"/>
<feature type="transmembrane region" description="Helical" evidence="9">
    <location>
        <begin position="12"/>
        <end position="36"/>
    </location>
</feature>
<dbReference type="RefSeq" id="WP_014374803.1">
    <property type="nucleotide sequence ID" value="NC_016943.1"/>
</dbReference>
<evidence type="ECO:0000256" key="9">
    <source>
        <dbReference type="SAM" id="Phobius"/>
    </source>
</evidence>
<dbReference type="eggNOG" id="COG4585">
    <property type="taxonomic scope" value="Bacteria"/>
</dbReference>
<evidence type="ECO:0000256" key="3">
    <source>
        <dbReference type="ARBA" id="ARBA00022679"/>
    </source>
</evidence>
<keyword evidence="2" id="KW-1003">Cell membrane</keyword>
<dbReference type="KEGG" id="bsd:BLASA_0947"/>
<reference evidence="12" key="2">
    <citation type="submission" date="2012-02" db="EMBL/GenBank/DDBJ databases">
        <title>Complete genome sequence of Blastococcus saxobsidens strain DD2.</title>
        <authorList>
            <person name="Genoscope."/>
        </authorList>
    </citation>
    <scope>NUCLEOTIDE SEQUENCE [LARGE SCALE GENOMIC DNA]</scope>
    <source>
        <strain evidence="12">DD2</strain>
    </source>
</reference>
<dbReference type="PANTHER" id="PTHR24421:SF37">
    <property type="entry name" value="SENSOR HISTIDINE KINASE NARS"/>
    <property type="match status" value="1"/>
</dbReference>
<dbReference type="GO" id="GO:0005886">
    <property type="term" value="C:plasma membrane"/>
    <property type="evidence" value="ECO:0007669"/>
    <property type="project" value="UniProtKB-SubCell"/>
</dbReference>
<keyword evidence="3" id="KW-0808">Transferase</keyword>
<evidence type="ECO:0000256" key="4">
    <source>
        <dbReference type="ARBA" id="ARBA00022692"/>
    </source>
</evidence>
<dbReference type="GO" id="GO:0046983">
    <property type="term" value="F:protein dimerization activity"/>
    <property type="evidence" value="ECO:0007669"/>
    <property type="project" value="InterPro"/>
</dbReference>
<keyword evidence="4 9" id="KW-0812">Transmembrane</keyword>
<feature type="transmembrane region" description="Helical" evidence="9">
    <location>
        <begin position="144"/>
        <end position="166"/>
    </location>
</feature>
<feature type="domain" description="Histidine kinase" evidence="10">
    <location>
        <begin position="292"/>
        <end position="469"/>
    </location>
</feature>
<feature type="transmembrane region" description="Helical" evidence="9">
    <location>
        <begin position="114"/>
        <end position="132"/>
    </location>
</feature>
<keyword evidence="8 9" id="KW-0472">Membrane</keyword>
<dbReference type="CDD" id="cd16917">
    <property type="entry name" value="HATPase_UhpB-NarQ-NarX-like"/>
    <property type="match status" value="1"/>
</dbReference>
<dbReference type="InterPro" id="IPR050482">
    <property type="entry name" value="Sensor_HK_TwoCompSys"/>
</dbReference>
<feature type="transmembrane region" description="Helical" evidence="9">
    <location>
        <begin position="247"/>
        <end position="267"/>
    </location>
</feature>
<evidence type="ECO:0000259" key="10">
    <source>
        <dbReference type="PROSITE" id="PS50109"/>
    </source>
</evidence>
<dbReference type="SMART" id="SM00387">
    <property type="entry name" value="HATPase_c"/>
    <property type="match status" value="1"/>
</dbReference>
<comment type="subcellular location">
    <subcellularLocation>
        <location evidence="1">Cell membrane</location>
        <topology evidence="1">Multi-pass membrane protein</topology>
    </subcellularLocation>
</comment>
<dbReference type="InterPro" id="IPR036890">
    <property type="entry name" value="HATPase_C_sf"/>
</dbReference>
<dbReference type="Pfam" id="PF02518">
    <property type="entry name" value="HATPase_c"/>
    <property type="match status" value="1"/>
</dbReference>
<reference evidence="11 12" key="1">
    <citation type="journal article" date="2012" name="J. Bacteriol.">
        <title>Genome Sequence of Blastococcus saxobsidens DD2, a Stone-Inhabiting Bacterium.</title>
        <authorList>
            <person name="Chouaia B."/>
            <person name="Crotti E."/>
            <person name="Brusetti L."/>
            <person name="Daffonchio D."/>
            <person name="Essoussi I."/>
            <person name="Nouioui I."/>
            <person name="Sbissi I."/>
            <person name="Ghodhbane-Gtari F."/>
            <person name="Gtari M."/>
            <person name="Vacherie B."/>
            <person name="Barbe V."/>
            <person name="Medigue C."/>
            <person name="Gury J."/>
            <person name="Pujic P."/>
            <person name="Normand P."/>
        </authorList>
    </citation>
    <scope>NUCLEOTIDE SEQUENCE [LARGE SCALE GENOMIC DNA]</scope>
    <source>
        <strain evidence="11 12">DD2</strain>
    </source>
</reference>
<dbReference type="SUPFAM" id="SSF55874">
    <property type="entry name" value="ATPase domain of HSP90 chaperone/DNA topoisomerase II/histidine kinase"/>
    <property type="match status" value="1"/>
</dbReference>
<dbReference type="Pfam" id="PF07730">
    <property type="entry name" value="HisKA_3"/>
    <property type="match status" value="1"/>
</dbReference>
<dbReference type="EMBL" id="FO117623">
    <property type="protein sequence ID" value="CCG01897.1"/>
    <property type="molecule type" value="Genomic_DNA"/>
</dbReference>
<evidence type="ECO:0000256" key="6">
    <source>
        <dbReference type="ARBA" id="ARBA00022989"/>
    </source>
</evidence>
<dbReference type="PROSITE" id="PS50109">
    <property type="entry name" value="HIS_KIN"/>
    <property type="match status" value="1"/>
</dbReference>
<dbReference type="Gene3D" id="1.20.5.1930">
    <property type="match status" value="1"/>
</dbReference>
<protein>
    <recommendedName>
        <fullName evidence="10">Histidine kinase domain-containing protein</fullName>
    </recommendedName>
</protein>
<evidence type="ECO:0000256" key="8">
    <source>
        <dbReference type="ARBA" id="ARBA00023136"/>
    </source>
</evidence>
<keyword evidence="12" id="KW-1185">Reference proteome</keyword>
<dbReference type="PANTHER" id="PTHR24421">
    <property type="entry name" value="NITRATE/NITRITE SENSOR PROTEIN NARX-RELATED"/>
    <property type="match status" value="1"/>
</dbReference>
<gene>
    <name evidence="11" type="ordered locus">BLASA_0947</name>
</gene>